<protein>
    <recommendedName>
        <fullName evidence="14">Hydroxyisourate hydrolase</fullName>
    </recommendedName>
</protein>
<evidence type="ECO:0000256" key="7">
    <source>
        <dbReference type="ARBA" id="ARBA00023239"/>
    </source>
</evidence>
<dbReference type="InterPro" id="IPR036778">
    <property type="entry name" value="OHCU_decarboxylase_sf"/>
</dbReference>
<dbReference type="PROSITE" id="PS00769">
    <property type="entry name" value="TRANSTHYRETIN_2"/>
    <property type="match status" value="1"/>
</dbReference>
<dbReference type="Pfam" id="PF09349">
    <property type="entry name" value="OHCU_decarbox"/>
    <property type="match status" value="1"/>
</dbReference>
<dbReference type="Gene3D" id="2.60.40.180">
    <property type="entry name" value="Transthyretin/hydroxyisourate hydrolase domain"/>
    <property type="match status" value="1"/>
</dbReference>
<dbReference type="SUPFAM" id="SSF49472">
    <property type="entry name" value="Transthyretin (synonym: prealbumin)"/>
    <property type="match status" value="1"/>
</dbReference>
<dbReference type="InterPro" id="IPR036817">
    <property type="entry name" value="Transthyretin/HIU_hydrolase_sf"/>
</dbReference>
<evidence type="ECO:0000259" key="10">
    <source>
        <dbReference type="Pfam" id="PF00576"/>
    </source>
</evidence>
<dbReference type="InterPro" id="IPR023419">
    <property type="entry name" value="Transthyretin_CS"/>
</dbReference>
<dbReference type="PANTHER" id="PTHR43466:SF1">
    <property type="entry name" value="2-OXO-4-HYDROXY-4-CARBOXY-5-UREIDOIMIDAZOLINE DECARBOXYLASE-RELATED"/>
    <property type="match status" value="1"/>
</dbReference>
<evidence type="ECO:0000256" key="2">
    <source>
        <dbReference type="ARBA" id="ARBA00001163"/>
    </source>
</evidence>
<dbReference type="PRINTS" id="PR00189">
    <property type="entry name" value="TRNSTHYRETIN"/>
</dbReference>
<dbReference type="InterPro" id="IPR018020">
    <property type="entry name" value="OHCU_decarboxylase"/>
</dbReference>
<dbReference type="EMBL" id="JANQDX010000019">
    <property type="protein sequence ID" value="KAL0904879.1"/>
    <property type="molecule type" value="Genomic_DNA"/>
</dbReference>
<dbReference type="PANTHER" id="PTHR43466">
    <property type="entry name" value="2-OXO-4-HYDROXY-4-CARBOXY-5-UREIDOIMIDAZOLINE DECARBOXYLASE-RELATED"/>
    <property type="match status" value="1"/>
</dbReference>
<gene>
    <name evidence="12" type="ORF">M5K25_027038</name>
</gene>
<proteinExistence type="predicted"/>
<comment type="catalytic activity">
    <reaction evidence="1">
        <text>5-hydroxyisourate + H2O = 5-hydroxy-2-oxo-4-ureido-2,5-dihydro-1H-imidazole-5-carboxylate + H(+)</text>
        <dbReference type="Rhea" id="RHEA:23736"/>
        <dbReference type="ChEBI" id="CHEBI:15377"/>
        <dbReference type="ChEBI" id="CHEBI:15378"/>
        <dbReference type="ChEBI" id="CHEBI:18072"/>
        <dbReference type="ChEBI" id="CHEBI:58639"/>
        <dbReference type="EC" id="3.5.2.17"/>
    </reaction>
</comment>
<dbReference type="SUPFAM" id="SSF158694">
    <property type="entry name" value="UraD-Like"/>
    <property type="match status" value="1"/>
</dbReference>
<keyword evidence="7" id="KW-0456">Lyase</keyword>
<keyword evidence="6" id="KW-0378">Hydrolase</keyword>
<evidence type="ECO:0000256" key="4">
    <source>
        <dbReference type="ARBA" id="ARBA00022631"/>
    </source>
</evidence>
<keyword evidence="5" id="KW-0210">Decarboxylase</keyword>
<feature type="region of interest" description="Disordered" evidence="9">
    <location>
        <begin position="164"/>
        <end position="187"/>
    </location>
</feature>
<keyword evidence="13" id="KW-1185">Reference proteome</keyword>
<dbReference type="InterPro" id="IPR023418">
    <property type="entry name" value="Thyroxine_BS"/>
</dbReference>
<dbReference type="InterPro" id="IPR014306">
    <property type="entry name" value="Hydroxyisourate_hydrolase"/>
</dbReference>
<dbReference type="Pfam" id="PF00576">
    <property type="entry name" value="Transthyretin"/>
    <property type="match status" value="1"/>
</dbReference>
<dbReference type="GO" id="GO:0033971">
    <property type="term" value="F:hydroxyisourate hydrolase activity"/>
    <property type="evidence" value="ECO:0007669"/>
    <property type="project" value="UniProtKB-EC"/>
</dbReference>
<dbReference type="Proteomes" id="UP001552299">
    <property type="component" value="Unassembled WGS sequence"/>
</dbReference>
<dbReference type="AlphaFoldDB" id="A0ABD0TYS1"/>
<dbReference type="FunFam" id="2.60.40.180:FF:000003">
    <property type="entry name" value="Uric acid degradation bifunctional protein TTL"/>
    <property type="match status" value="1"/>
</dbReference>
<dbReference type="PROSITE" id="PS00768">
    <property type="entry name" value="TRANSTHYRETIN_1"/>
    <property type="match status" value="1"/>
</dbReference>
<sequence length="310" mass="34586">MEPQWTEKDFLSCSGSTKLAREMAAAAPFADLDHAIQYARDIWFNKVDIKGWLEAFAVHPEIGATSKSISEWSKEEQSAAMATSGGYTMQELLEWNARYKEKFGFVFLICASGRGSPEILAELKRRFVNRPIVELETAAEEEMKIIELRLKKLFDSKLRTSSSQTAQVSAGKHEEKPTVTAGHSSRTRPPITTHVLDIARGSPASGLQVRLEMWKGAQSSPSIAETDSRSWVLHGSSITNSDGRTSPLMAITDDIEPGFYRISFNTGMYNPSGFFPYVSIVFEIKESQKSEHFHVPLLLSPFSFSTYRGS</sequence>
<feature type="binding site" evidence="8">
    <location>
        <position position="244"/>
    </location>
    <ligand>
        <name>substrate</name>
    </ligand>
</feature>
<comment type="catalytic activity">
    <reaction evidence="2">
        <text>5-hydroxy-2-oxo-4-ureido-2,5-dihydro-1H-imidazole-5-carboxylate + H(+) = (S)-allantoin + CO2</text>
        <dbReference type="Rhea" id="RHEA:26301"/>
        <dbReference type="ChEBI" id="CHEBI:15378"/>
        <dbReference type="ChEBI" id="CHEBI:15678"/>
        <dbReference type="ChEBI" id="CHEBI:16526"/>
        <dbReference type="ChEBI" id="CHEBI:58639"/>
        <dbReference type="EC" id="4.1.1.97"/>
    </reaction>
</comment>
<accession>A0ABD0TYS1</accession>
<evidence type="ECO:0000256" key="6">
    <source>
        <dbReference type="ARBA" id="ARBA00022801"/>
    </source>
</evidence>
<feature type="binding site" evidence="8">
    <location>
        <position position="307"/>
    </location>
    <ligand>
        <name>substrate</name>
    </ligand>
</feature>
<dbReference type="InterPro" id="IPR000895">
    <property type="entry name" value="Transthyretin/HIU_hydrolase"/>
</dbReference>
<evidence type="ECO:0000256" key="1">
    <source>
        <dbReference type="ARBA" id="ARBA00001043"/>
    </source>
</evidence>
<feature type="domain" description="Transthyretin/hydroxyisourate hydrolase" evidence="10">
    <location>
        <begin position="191"/>
        <end position="309"/>
    </location>
</feature>
<dbReference type="Gene3D" id="1.10.3330.10">
    <property type="entry name" value="Oxo-4-hydroxy-4-carboxy-5-ureidoimidazoline decarboxylase"/>
    <property type="match status" value="1"/>
</dbReference>
<dbReference type="GO" id="GO:0051997">
    <property type="term" value="F:2-oxo-4-hydroxy-4-carboxy-5-ureidoimidazoline decarboxylase activity"/>
    <property type="evidence" value="ECO:0007669"/>
    <property type="project" value="UniProtKB-EC"/>
</dbReference>
<dbReference type="NCBIfam" id="TIGR02962">
    <property type="entry name" value="hdxy_isourate"/>
    <property type="match status" value="1"/>
</dbReference>
<comment type="caution">
    <text evidence="12">The sequence shown here is derived from an EMBL/GenBank/DDBJ whole genome shotgun (WGS) entry which is preliminary data.</text>
</comment>
<evidence type="ECO:0000259" key="11">
    <source>
        <dbReference type="Pfam" id="PF09349"/>
    </source>
</evidence>
<evidence type="ECO:0008006" key="14">
    <source>
        <dbReference type="Google" id="ProtNLM"/>
    </source>
</evidence>
<evidence type="ECO:0000256" key="9">
    <source>
        <dbReference type="SAM" id="MobiDB-lite"/>
    </source>
</evidence>
<feature type="binding site" evidence="8">
    <location>
        <position position="194"/>
    </location>
    <ligand>
        <name>substrate</name>
    </ligand>
</feature>
<feature type="domain" description="Oxo-4-hydroxy-4-carboxy-5-ureidoimidazoline decarboxylase" evidence="11">
    <location>
        <begin position="8"/>
        <end position="151"/>
    </location>
</feature>
<evidence type="ECO:0000256" key="5">
    <source>
        <dbReference type="ARBA" id="ARBA00022793"/>
    </source>
</evidence>
<evidence type="ECO:0000313" key="13">
    <source>
        <dbReference type="Proteomes" id="UP001552299"/>
    </source>
</evidence>
<evidence type="ECO:0000313" key="12">
    <source>
        <dbReference type="EMBL" id="KAL0904879.1"/>
    </source>
</evidence>
<dbReference type="FunFam" id="1.10.3330.10:FF:000002">
    <property type="entry name" value="Uric acid degradation bifunctional protein TTL"/>
    <property type="match status" value="1"/>
</dbReference>
<name>A0ABD0TYS1_DENTH</name>
<dbReference type="CDD" id="cd05822">
    <property type="entry name" value="TLP_HIUase"/>
    <property type="match status" value="1"/>
</dbReference>
<organism evidence="12 13">
    <name type="scientific">Dendrobium thyrsiflorum</name>
    <name type="common">Pinecone-like raceme dendrobium</name>
    <name type="synonym">Orchid</name>
    <dbReference type="NCBI Taxonomy" id="117978"/>
    <lineage>
        <taxon>Eukaryota</taxon>
        <taxon>Viridiplantae</taxon>
        <taxon>Streptophyta</taxon>
        <taxon>Embryophyta</taxon>
        <taxon>Tracheophyta</taxon>
        <taxon>Spermatophyta</taxon>
        <taxon>Magnoliopsida</taxon>
        <taxon>Liliopsida</taxon>
        <taxon>Asparagales</taxon>
        <taxon>Orchidaceae</taxon>
        <taxon>Epidendroideae</taxon>
        <taxon>Malaxideae</taxon>
        <taxon>Dendrobiinae</taxon>
        <taxon>Dendrobium</taxon>
    </lineage>
</organism>
<evidence type="ECO:0000256" key="8">
    <source>
        <dbReference type="PIRSR" id="PIRSR600895-51"/>
    </source>
</evidence>
<dbReference type="GO" id="GO:0006144">
    <property type="term" value="P:purine nucleobase metabolic process"/>
    <property type="evidence" value="ECO:0007669"/>
    <property type="project" value="UniProtKB-KW"/>
</dbReference>
<comment type="pathway">
    <text evidence="3">Purine metabolism; urate degradation; (S)-allantoin from urate: step 3/3.</text>
</comment>
<reference evidence="12 13" key="1">
    <citation type="journal article" date="2024" name="Plant Biotechnol. J.">
        <title>Dendrobium thyrsiflorum genome and its molecular insights into genes involved in important horticultural traits.</title>
        <authorList>
            <person name="Chen B."/>
            <person name="Wang J.Y."/>
            <person name="Zheng P.J."/>
            <person name="Li K.L."/>
            <person name="Liang Y.M."/>
            <person name="Chen X.F."/>
            <person name="Zhang C."/>
            <person name="Zhao X."/>
            <person name="He X."/>
            <person name="Zhang G.Q."/>
            <person name="Liu Z.J."/>
            <person name="Xu Q."/>
        </authorList>
    </citation>
    <scope>NUCLEOTIDE SEQUENCE [LARGE SCALE GENOMIC DNA]</scope>
    <source>
        <strain evidence="12">GZMU011</strain>
    </source>
</reference>
<evidence type="ECO:0000256" key="3">
    <source>
        <dbReference type="ARBA" id="ARBA00004754"/>
    </source>
</evidence>
<keyword evidence="4" id="KW-0659">Purine metabolism</keyword>
<dbReference type="InterPro" id="IPR023416">
    <property type="entry name" value="Transthyretin/HIU_hydrolase_d"/>
</dbReference>